<feature type="transmembrane region" description="Helical" evidence="1">
    <location>
        <begin position="21"/>
        <end position="41"/>
    </location>
</feature>
<dbReference type="OrthoDB" id="9808690at2"/>
<feature type="transmembrane region" description="Helical" evidence="1">
    <location>
        <begin position="112"/>
        <end position="131"/>
    </location>
</feature>
<feature type="domain" description="DUF1648" evidence="2">
    <location>
        <begin position="25"/>
        <end position="73"/>
    </location>
</feature>
<dbReference type="KEGG" id="ttm:Tthe_0184"/>
<feature type="transmembrane region" description="Helical" evidence="1">
    <location>
        <begin position="137"/>
        <end position="160"/>
    </location>
</feature>
<dbReference type="AlphaFoldDB" id="D9TPH9"/>
<name>D9TPH9_THETC</name>
<dbReference type="EMBL" id="CP002171">
    <property type="protein sequence ID" value="ADL67761.1"/>
    <property type="molecule type" value="Genomic_DNA"/>
</dbReference>
<gene>
    <name evidence="3" type="ordered locus">Tthe_0184</name>
</gene>
<dbReference type="GeneID" id="93863076"/>
<evidence type="ECO:0000256" key="1">
    <source>
        <dbReference type="SAM" id="Phobius"/>
    </source>
</evidence>
<reference evidence="3 4" key="1">
    <citation type="submission" date="2010-08" db="EMBL/GenBank/DDBJ databases">
        <title>Complete sequence of Thermoanaerobacterium thermosaccharolyticum DSM 571.</title>
        <authorList>
            <consortium name="US DOE Joint Genome Institute"/>
            <person name="Lucas S."/>
            <person name="Copeland A."/>
            <person name="Lapidus A."/>
            <person name="Cheng J.-F."/>
            <person name="Bruce D."/>
            <person name="Goodwin L."/>
            <person name="Pitluck S."/>
            <person name="Teshima H."/>
            <person name="Detter J.C."/>
            <person name="Han C."/>
            <person name="Tapia R."/>
            <person name="Land M."/>
            <person name="Hauser L."/>
            <person name="Chang Y.-J."/>
            <person name="Jeffries C."/>
            <person name="Kyrpides N."/>
            <person name="Ivanova N."/>
            <person name="Mikhailova N."/>
            <person name="Hemme C.L."/>
            <person name="Woyke T."/>
        </authorList>
    </citation>
    <scope>NUCLEOTIDE SEQUENCE [LARGE SCALE GENOMIC DNA]</scope>
    <source>
        <strain evidence="4">ATCC 7956 / DSM 571 / NCIMB 9385 / NCA 3814 / NCTC 13789 / WDCM 00135 / 2032</strain>
    </source>
</reference>
<keyword evidence="1" id="KW-1133">Transmembrane helix</keyword>
<keyword evidence="4" id="KW-1185">Reference proteome</keyword>
<evidence type="ECO:0000313" key="3">
    <source>
        <dbReference type="EMBL" id="ADL67761.1"/>
    </source>
</evidence>
<dbReference type="Proteomes" id="UP000001626">
    <property type="component" value="Chromosome"/>
</dbReference>
<feature type="transmembrane region" description="Helical" evidence="1">
    <location>
        <begin position="61"/>
        <end position="81"/>
    </location>
</feature>
<sequence length="166" mass="18868">MLNKRPKIQIPMTPMDIIVELLSILVIVSIVIITIILWYKLPGTIPTHFNIRGEVNSSGSKSNTLILLSVIILMYVMFTVLTRYPHIFNYLVEITEENAIIQYKLAKSFMRFLKLEIVLLLSYIEYITVNAASSSKISLGLVFLPISIIAIFVTLGIYIYKSVKVN</sequence>
<proteinExistence type="predicted"/>
<dbReference type="HOGENOM" id="CLU_120972_0_0_9"/>
<organism evidence="3 4">
    <name type="scientific">Thermoanaerobacterium thermosaccharolyticum (strain ATCC 7956 / DSM 571 / NCIMB 9385 / NCA 3814 / NCTC 13789 / WDCM 00135 / 2032)</name>
    <name type="common">Clostridium thermosaccharolyticum</name>
    <dbReference type="NCBI Taxonomy" id="580327"/>
    <lineage>
        <taxon>Bacteria</taxon>
        <taxon>Bacillati</taxon>
        <taxon>Bacillota</taxon>
        <taxon>Clostridia</taxon>
        <taxon>Thermoanaerobacterales</taxon>
        <taxon>Thermoanaerobacteraceae</taxon>
        <taxon>Thermoanaerobacterium</taxon>
    </lineage>
</organism>
<accession>D9TPH9</accession>
<protein>
    <recommendedName>
        <fullName evidence="2">DUF1648 domain-containing protein</fullName>
    </recommendedName>
</protein>
<evidence type="ECO:0000259" key="2">
    <source>
        <dbReference type="Pfam" id="PF07853"/>
    </source>
</evidence>
<dbReference type="RefSeq" id="WP_013296740.1">
    <property type="nucleotide sequence ID" value="NC_014410.1"/>
</dbReference>
<dbReference type="Pfam" id="PF07853">
    <property type="entry name" value="DUF1648"/>
    <property type="match status" value="1"/>
</dbReference>
<evidence type="ECO:0000313" key="4">
    <source>
        <dbReference type="Proteomes" id="UP000001626"/>
    </source>
</evidence>
<dbReference type="InterPro" id="IPR012867">
    <property type="entry name" value="DUF1648"/>
</dbReference>
<keyword evidence="1" id="KW-0812">Transmembrane</keyword>
<dbReference type="eggNOG" id="COG4194">
    <property type="taxonomic scope" value="Bacteria"/>
</dbReference>
<keyword evidence="1" id="KW-0472">Membrane</keyword>